<evidence type="ECO:0000256" key="8">
    <source>
        <dbReference type="RuleBase" id="RU004549"/>
    </source>
</evidence>
<evidence type="ECO:0000256" key="3">
    <source>
        <dbReference type="ARBA" id="ARBA00022491"/>
    </source>
</evidence>
<evidence type="ECO:0000256" key="9">
    <source>
        <dbReference type="SAM" id="MobiDB-lite"/>
    </source>
</evidence>
<keyword evidence="4 8" id="KW-0805">Transcription regulation</keyword>
<evidence type="ECO:0000259" key="10">
    <source>
        <dbReference type="PROSITE" id="PS51745"/>
    </source>
</evidence>
<dbReference type="InterPro" id="IPR003311">
    <property type="entry name" value="AUX_IAA"/>
</dbReference>
<keyword evidence="6 8" id="KW-0539">Nucleus</keyword>
<dbReference type="GO" id="GO:0009734">
    <property type="term" value="P:auxin-activated signaling pathway"/>
    <property type="evidence" value="ECO:0007669"/>
    <property type="project" value="UniProtKB-UniRule"/>
</dbReference>
<protein>
    <recommendedName>
        <fullName evidence="8">Auxin-responsive protein</fullName>
    </recommendedName>
</protein>
<accession>A0A7C8ZVF4</accession>
<evidence type="ECO:0000256" key="7">
    <source>
        <dbReference type="ARBA" id="ARBA00023294"/>
    </source>
</evidence>
<feature type="region of interest" description="Disordered" evidence="9">
    <location>
        <begin position="13"/>
        <end position="56"/>
    </location>
</feature>
<sequence length="190" mass="21420">MVGSELEITELRLGLPGGTKISKETDSEMDQRNEKKRVFSETEEQGTGTKGSHKSTAVGWPPVCSYRKRSIGSEKECMEAHDHHASYSKRRLVKISKDGVPFLRKIDVGHFKDYFDLLAAIENLFACSTLGEAVKDAENADQYVPIYEDKEGDWLLVGDVPWKMFVESCKRLRIMKKSDAKGFGVQSKKL</sequence>
<feature type="domain" description="PB1" evidence="10">
    <location>
        <begin position="90"/>
        <end position="179"/>
    </location>
</feature>
<dbReference type="AlphaFoldDB" id="A0A7C8ZVF4"/>
<organism evidence="11">
    <name type="scientific">Opuntia streptacantha</name>
    <name type="common">Prickly pear cactus</name>
    <name type="synonym">Opuntia cardona</name>
    <dbReference type="NCBI Taxonomy" id="393608"/>
    <lineage>
        <taxon>Eukaryota</taxon>
        <taxon>Viridiplantae</taxon>
        <taxon>Streptophyta</taxon>
        <taxon>Embryophyta</taxon>
        <taxon>Tracheophyta</taxon>
        <taxon>Spermatophyta</taxon>
        <taxon>Magnoliopsida</taxon>
        <taxon>eudicotyledons</taxon>
        <taxon>Gunneridae</taxon>
        <taxon>Pentapetalae</taxon>
        <taxon>Caryophyllales</taxon>
        <taxon>Cactineae</taxon>
        <taxon>Cactaceae</taxon>
        <taxon>Opuntioideae</taxon>
        <taxon>Opuntia</taxon>
    </lineage>
</organism>
<keyword evidence="7 8" id="KW-0927">Auxin signaling pathway</keyword>
<dbReference type="InterPro" id="IPR053793">
    <property type="entry name" value="PB1-like"/>
</dbReference>
<keyword evidence="5 8" id="KW-0804">Transcription</keyword>
<feature type="compositionally biased region" description="Basic and acidic residues" evidence="9">
    <location>
        <begin position="21"/>
        <end position="40"/>
    </location>
</feature>
<dbReference type="Pfam" id="PF02309">
    <property type="entry name" value="AUX_IAA"/>
    <property type="match status" value="1"/>
</dbReference>
<comment type="function">
    <text evidence="8">Aux/IAA proteins are short-lived transcriptional factors that function as repressors of early auxin response genes at low auxin concentrations.</text>
</comment>
<dbReference type="GO" id="GO:0005634">
    <property type="term" value="C:nucleus"/>
    <property type="evidence" value="ECO:0007669"/>
    <property type="project" value="UniProtKB-SubCell"/>
</dbReference>
<comment type="subcellular location">
    <subcellularLocation>
        <location evidence="1 8">Nucleus</location>
    </subcellularLocation>
</comment>
<evidence type="ECO:0000256" key="1">
    <source>
        <dbReference type="ARBA" id="ARBA00004123"/>
    </source>
</evidence>
<dbReference type="SUPFAM" id="SSF54277">
    <property type="entry name" value="CAD &amp; PB1 domains"/>
    <property type="match status" value="1"/>
</dbReference>
<name>A0A7C8ZVF4_OPUST</name>
<reference evidence="11" key="1">
    <citation type="journal article" date="2013" name="J. Plant Res.">
        <title>Effect of fungi and light on seed germination of three Opuntia species from semiarid lands of central Mexico.</title>
        <authorList>
            <person name="Delgado-Sanchez P."/>
            <person name="Jimenez-Bremont J.F."/>
            <person name="Guerrero-Gonzalez Mde L."/>
            <person name="Flores J."/>
        </authorList>
    </citation>
    <scope>NUCLEOTIDE SEQUENCE</scope>
    <source>
        <tissue evidence="11">Cladode</tissue>
    </source>
</reference>
<dbReference type="EMBL" id="GISG01170563">
    <property type="protein sequence ID" value="MBA4651570.1"/>
    <property type="molecule type" value="Transcribed_RNA"/>
</dbReference>
<evidence type="ECO:0000313" key="11">
    <source>
        <dbReference type="EMBL" id="MBA4651570.1"/>
    </source>
</evidence>
<evidence type="ECO:0000256" key="5">
    <source>
        <dbReference type="ARBA" id="ARBA00023163"/>
    </source>
</evidence>
<keyword evidence="3 8" id="KW-0678">Repressor</keyword>
<comment type="subunit">
    <text evidence="8">Homodimers and heterodimers.</text>
</comment>
<dbReference type="PROSITE" id="PS51745">
    <property type="entry name" value="PB1"/>
    <property type="match status" value="1"/>
</dbReference>
<dbReference type="EMBL" id="GISG01170562">
    <property type="protein sequence ID" value="MBA4651569.1"/>
    <property type="molecule type" value="Transcribed_RNA"/>
</dbReference>
<dbReference type="PANTHER" id="PTHR31734">
    <property type="entry name" value="AUXIN-RESPONSIVE PROTEIN IAA17"/>
    <property type="match status" value="1"/>
</dbReference>
<dbReference type="GO" id="GO:0006355">
    <property type="term" value="P:regulation of DNA-templated transcription"/>
    <property type="evidence" value="ECO:0007669"/>
    <property type="project" value="InterPro"/>
</dbReference>
<dbReference type="PANTHER" id="PTHR31734:SF87">
    <property type="entry name" value="AUXIN-RESPONSIVE PROTEIN IAA5"/>
    <property type="match status" value="1"/>
</dbReference>
<evidence type="ECO:0000256" key="4">
    <source>
        <dbReference type="ARBA" id="ARBA00023015"/>
    </source>
</evidence>
<proteinExistence type="inferred from homology"/>
<comment type="similarity">
    <text evidence="2 8">Belongs to the Aux/IAA family.</text>
</comment>
<reference evidence="11" key="2">
    <citation type="submission" date="2020-07" db="EMBL/GenBank/DDBJ databases">
        <authorList>
            <person name="Vera ALvarez R."/>
            <person name="Arias-Moreno D.M."/>
            <person name="Jimenez-Jacinto V."/>
            <person name="Jimenez-Bremont J.F."/>
            <person name="Swaminathan K."/>
            <person name="Moose S.P."/>
            <person name="Guerrero-Gonzalez M.L."/>
            <person name="Marino-Ramirez L."/>
            <person name="Landsman D."/>
            <person name="Rodriguez-Kessler M."/>
            <person name="Delgado-Sanchez P."/>
        </authorList>
    </citation>
    <scope>NUCLEOTIDE SEQUENCE</scope>
    <source>
        <tissue evidence="11">Cladode</tissue>
    </source>
</reference>
<evidence type="ECO:0000256" key="2">
    <source>
        <dbReference type="ARBA" id="ARBA00006728"/>
    </source>
</evidence>
<evidence type="ECO:0000256" key="6">
    <source>
        <dbReference type="ARBA" id="ARBA00023242"/>
    </source>
</evidence>
<dbReference type="InterPro" id="IPR033389">
    <property type="entry name" value="AUX/IAA_dom"/>
</dbReference>
<dbReference type="Gene3D" id="3.10.20.90">
    <property type="entry name" value="Phosphatidylinositol 3-kinase Catalytic Subunit, Chain A, domain 1"/>
    <property type="match status" value="1"/>
</dbReference>